<evidence type="ECO:0000256" key="2">
    <source>
        <dbReference type="ARBA" id="ARBA00022801"/>
    </source>
</evidence>
<feature type="domain" description="Phospholipase/carboxylesterase/thioesterase" evidence="3">
    <location>
        <begin position="6"/>
        <end position="196"/>
    </location>
</feature>
<proteinExistence type="inferred from homology"/>
<dbReference type="Pfam" id="PF02230">
    <property type="entry name" value="Abhydrolase_2"/>
    <property type="match status" value="1"/>
</dbReference>
<comment type="similarity">
    <text evidence="1">Belongs to the AB hydrolase superfamily. AB hydrolase 2 family.</text>
</comment>
<sequence>MELEVEVVDPPGRPYATVIWLHGMGQDSGALVPVAEQSGLTSPDAGVRHVFPRAPRQSPGLAGGVPARAWFRQRVFALKHADLPTLLATERALHELLLAESALTGSKRVLLAGFSQGASMALITALRHPERLGGLILYDAFLTGELPLADTRSPANADLPVWIGQGRFDWIVPLAVGESVRDLLNSWEQPLSWHVYYDYPNNHEPFSGAAADLRAFFDEVAPGAGGPE</sequence>
<dbReference type="PANTHER" id="PTHR10655:SF17">
    <property type="entry name" value="LYSOPHOSPHOLIPASE-LIKE PROTEIN 1"/>
    <property type="match status" value="1"/>
</dbReference>
<dbReference type="SUPFAM" id="SSF53474">
    <property type="entry name" value="alpha/beta-Hydrolases"/>
    <property type="match status" value="1"/>
</dbReference>
<accession>A0AAU1ZY89</accession>
<dbReference type="InterPro" id="IPR029058">
    <property type="entry name" value="AB_hydrolase_fold"/>
</dbReference>
<evidence type="ECO:0000256" key="1">
    <source>
        <dbReference type="ARBA" id="ARBA00006499"/>
    </source>
</evidence>
<organism evidence="4">
    <name type="scientific">Streptomyces sp. NBC_00093</name>
    <dbReference type="NCBI Taxonomy" id="2975649"/>
    <lineage>
        <taxon>Bacteria</taxon>
        <taxon>Bacillati</taxon>
        <taxon>Actinomycetota</taxon>
        <taxon>Actinomycetes</taxon>
        <taxon>Kitasatosporales</taxon>
        <taxon>Streptomycetaceae</taxon>
        <taxon>Streptomyces</taxon>
    </lineage>
</organism>
<dbReference type="PANTHER" id="PTHR10655">
    <property type="entry name" value="LYSOPHOSPHOLIPASE-RELATED"/>
    <property type="match status" value="1"/>
</dbReference>
<dbReference type="EMBL" id="CP108222">
    <property type="protein sequence ID" value="WTT16433.1"/>
    <property type="molecule type" value="Genomic_DNA"/>
</dbReference>
<dbReference type="GO" id="GO:0016787">
    <property type="term" value="F:hydrolase activity"/>
    <property type="evidence" value="ECO:0007669"/>
    <property type="project" value="UniProtKB-KW"/>
</dbReference>
<dbReference type="AlphaFoldDB" id="A0AAU1ZY89"/>
<dbReference type="Gene3D" id="3.40.50.1820">
    <property type="entry name" value="alpha/beta hydrolase"/>
    <property type="match status" value="1"/>
</dbReference>
<dbReference type="InterPro" id="IPR003140">
    <property type="entry name" value="PLipase/COase/thioEstase"/>
</dbReference>
<evidence type="ECO:0000259" key="3">
    <source>
        <dbReference type="Pfam" id="PF02230"/>
    </source>
</evidence>
<protein>
    <recommendedName>
        <fullName evidence="3">Phospholipase/carboxylesterase/thioesterase domain-containing protein</fullName>
    </recommendedName>
</protein>
<keyword evidence="2" id="KW-0378">Hydrolase</keyword>
<name>A0AAU1ZY89_9ACTN</name>
<reference evidence="4" key="1">
    <citation type="submission" date="2022-10" db="EMBL/GenBank/DDBJ databases">
        <title>The complete genomes of actinobacterial strains from the NBC collection.</title>
        <authorList>
            <person name="Joergensen T.S."/>
            <person name="Alvarez Arevalo M."/>
            <person name="Sterndorff E.B."/>
            <person name="Faurdal D."/>
            <person name="Vuksanovic O."/>
            <person name="Mourched A.-S."/>
            <person name="Charusanti P."/>
            <person name="Shaw S."/>
            <person name="Blin K."/>
            <person name="Weber T."/>
        </authorList>
    </citation>
    <scope>NUCLEOTIDE SEQUENCE</scope>
    <source>
        <strain evidence="4">NBC_00093</strain>
    </source>
</reference>
<dbReference type="InterPro" id="IPR050565">
    <property type="entry name" value="LYPA1-2/EST-like"/>
</dbReference>
<gene>
    <name evidence="4" type="ORF">OHA22_13325</name>
</gene>
<evidence type="ECO:0000313" key="4">
    <source>
        <dbReference type="EMBL" id="WTT16433.1"/>
    </source>
</evidence>